<dbReference type="InterPro" id="IPR016181">
    <property type="entry name" value="Acyl_CoA_acyltransferase"/>
</dbReference>
<accession>A0A0F8ZZ08</accession>
<dbReference type="AlphaFoldDB" id="A0A0F8ZZ08"/>
<dbReference type="SUPFAM" id="SSF55729">
    <property type="entry name" value="Acyl-CoA N-acyltransferases (Nat)"/>
    <property type="match status" value="1"/>
</dbReference>
<reference evidence="1" key="1">
    <citation type="journal article" date="2015" name="Nature">
        <title>Complex archaea that bridge the gap between prokaryotes and eukaryotes.</title>
        <authorList>
            <person name="Spang A."/>
            <person name="Saw J.H."/>
            <person name="Jorgensen S.L."/>
            <person name="Zaremba-Niedzwiedzka K."/>
            <person name="Martijn J."/>
            <person name="Lind A.E."/>
            <person name="van Eijk R."/>
            <person name="Schleper C."/>
            <person name="Guy L."/>
            <person name="Ettema T.J."/>
        </authorList>
    </citation>
    <scope>NUCLEOTIDE SEQUENCE</scope>
</reference>
<dbReference type="EMBL" id="LAZR01057643">
    <property type="protein sequence ID" value="KKK71639.1"/>
    <property type="molecule type" value="Genomic_DNA"/>
</dbReference>
<gene>
    <name evidence="1" type="ORF">LCGC14_2911910</name>
</gene>
<evidence type="ECO:0008006" key="2">
    <source>
        <dbReference type="Google" id="ProtNLM"/>
    </source>
</evidence>
<evidence type="ECO:0000313" key="1">
    <source>
        <dbReference type="EMBL" id="KKK71639.1"/>
    </source>
</evidence>
<protein>
    <recommendedName>
        <fullName evidence="2">N-acetyltransferase domain-containing protein</fullName>
    </recommendedName>
</protein>
<sequence length="179" mass="19921">MDRHKCSATSHLQIVPAGANEYSKLSQYHYRSGRLGPYKAMYALVDTHPVRSRFNEGRIIVGIIVYSMPSPNLALRNVATDGVFAQFGDRRAQLQLVNENIRCIGRVIIDPRYRGLALASYLVRETLAKLDVSVIEALAVMGQVNPFFEKAGMIRWPGRVSESAQKFIGALRSVGIAKE</sequence>
<feature type="non-terminal residue" evidence="1">
    <location>
        <position position="179"/>
    </location>
</feature>
<name>A0A0F8ZZ08_9ZZZZ</name>
<organism evidence="1">
    <name type="scientific">marine sediment metagenome</name>
    <dbReference type="NCBI Taxonomy" id="412755"/>
    <lineage>
        <taxon>unclassified sequences</taxon>
        <taxon>metagenomes</taxon>
        <taxon>ecological metagenomes</taxon>
    </lineage>
</organism>
<comment type="caution">
    <text evidence="1">The sequence shown here is derived from an EMBL/GenBank/DDBJ whole genome shotgun (WGS) entry which is preliminary data.</text>
</comment>
<proteinExistence type="predicted"/>